<dbReference type="Gene3D" id="3.40.50.2000">
    <property type="entry name" value="Glycogen Phosphorylase B"/>
    <property type="match status" value="2"/>
</dbReference>
<evidence type="ECO:0000313" key="7">
    <source>
        <dbReference type="Proteomes" id="UP000004793"/>
    </source>
</evidence>
<accession>A0A7U6GEG5</accession>
<dbReference type="Proteomes" id="UP000004793">
    <property type="component" value="Chromosome"/>
</dbReference>
<dbReference type="NCBIfam" id="TIGR00236">
    <property type="entry name" value="wecB"/>
    <property type="match status" value="1"/>
</dbReference>
<dbReference type="EC" id="5.1.3.14" evidence="3"/>
<name>A0A7U6GEG5_CALEA</name>
<organism evidence="6 7">
    <name type="scientific">Caldisericum exile (strain DSM 21853 / NBRC 104410 / AZM16c01)</name>
    <dbReference type="NCBI Taxonomy" id="511051"/>
    <lineage>
        <taxon>Bacteria</taxon>
        <taxon>Pseudomonadati</taxon>
        <taxon>Caldisericota/Cryosericota group</taxon>
        <taxon>Caldisericota</taxon>
        <taxon>Caldisericia</taxon>
        <taxon>Caldisericales</taxon>
        <taxon>Caldisericaceae</taxon>
        <taxon>Caldisericum</taxon>
    </lineage>
</organism>
<dbReference type="SUPFAM" id="SSF53756">
    <property type="entry name" value="UDP-Glycosyltransferase/glycogen phosphorylase"/>
    <property type="match status" value="1"/>
</dbReference>
<protein>
    <recommendedName>
        <fullName evidence="3">UDP-N-acetylglucosamine 2-epimerase (non-hydrolyzing)</fullName>
        <ecNumber evidence="3">5.1.3.14</ecNumber>
    </recommendedName>
</protein>
<feature type="domain" description="UDP-N-acetylglucosamine 2-epimerase" evidence="5">
    <location>
        <begin position="23"/>
        <end position="362"/>
    </location>
</feature>
<dbReference type="InterPro" id="IPR003331">
    <property type="entry name" value="UDP_GlcNAc_Epimerase_2_dom"/>
</dbReference>
<keyword evidence="7" id="KW-1185">Reference proteome</keyword>
<evidence type="ECO:0000313" key="6">
    <source>
        <dbReference type="EMBL" id="BAL80876.1"/>
    </source>
</evidence>
<evidence type="ECO:0000259" key="5">
    <source>
        <dbReference type="Pfam" id="PF02350"/>
    </source>
</evidence>
<dbReference type="Pfam" id="PF02350">
    <property type="entry name" value="Epimerase_2"/>
    <property type="match status" value="1"/>
</dbReference>
<dbReference type="CDD" id="cd03786">
    <property type="entry name" value="GTB_UDP-GlcNAc_2-Epimerase"/>
    <property type="match status" value="1"/>
</dbReference>
<reference evidence="6 7" key="1">
    <citation type="submission" date="2011-01" db="EMBL/GenBank/DDBJ databases">
        <title>Whole genome sequence of Caldisericum exile AZM16c01.</title>
        <authorList>
            <person name="Narita-Yamada S."/>
            <person name="Kawakoshi A."/>
            <person name="Nakamura S."/>
            <person name="Sasagawa M."/>
            <person name="Fukada J."/>
            <person name="Sekine M."/>
            <person name="Kato Y."/>
            <person name="Fukai R."/>
            <person name="Sasaki K."/>
            <person name="Hanamaki A."/>
            <person name="Narita H."/>
            <person name="Konno Y."/>
            <person name="Mori K."/>
            <person name="Yamazaki S."/>
            <person name="Suzuki K."/>
            <person name="Fujita N."/>
        </authorList>
    </citation>
    <scope>NUCLEOTIDE SEQUENCE [LARGE SCALE GENOMIC DNA]</scope>
    <source>
        <strain evidence="7">DSM 21853 / NBRC 104410 / AZM16c01</strain>
    </source>
</reference>
<proteinExistence type="inferred from homology"/>
<comment type="similarity">
    <text evidence="2 4">Belongs to the UDP-N-acetylglucosamine 2-epimerase family.</text>
</comment>
<dbReference type="InterPro" id="IPR029767">
    <property type="entry name" value="WecB-like"/>
</dbReference>
<sequence>MKKKVFLIFGTRPEAIKMYPVYKALKEFKEIETKVIITSQHQEMLRQVIELFNINVDYDLKVMEEKQTLTKITNKVLTGLKDIFDSDHPDILLVHGDTTTTFASALAAFYEKIPVGHVESGLRTYNKYSPFPEEMNRKLTDALTDLYFAPTEKAKENLLREGVNESSIYVTGNTVVDALMEIIQKNIKIDLPVNSNEKYIVVTAHRRENWGKPMEEICNAIKSIAEEFGNEFKIVFSVHKNPIVRETVKRILSDTQNIILVEPMDYLSFVKLLSRADLILTDSGGIQEEAPTLRKPVLLMRDTTERPEAIESGVVRLVGTNKERIISEVEKILKNKEEYEKMISNKNPFGDGKAGIRIAKIVFDYLLNGGNDGIS</sequence>
<dbReference type="AlphaFoldDB" id="A0A7U6GEG5"/>
<dbReference type="FunFam" id="3.40.50.2000:FF:000043">
    <property type="entry name" value="UDP-N-acetylglucosamine 2-epimerase"/>
    <property type="match status" value="1"/>
</dbReference>
<evidence type="ECO:0000256" key="4">
    <source>
        <dbReference type="RuleBase" id="RU003513"/>
    </source>
</evidence>
<dbReference type="EMBL" id="AP012051">
    <property type="protein sequence ID" value="BAL80876.1"/>
    <property type="molecule type" value="Genomic_DNA"/>
</dbReference>
<evidence type="ECO:0000256" key="3">
    <source>
        <dbReference type="ARBA" id="ARBA00038858"/>
    </source>
</evidence>
<gene>
    <name evidence="6" type="primary">wecB</name>
    <name evidence="6" type="ordered locus">CSE_07500</name>
</gene>
<keyword evidence="1 4" id="KW-0413">Isomerase</keyword>
<dbReference type="GO" id="GO:0008761">
    <property type="term" value="F:UDP-N-acetylglucosamine 2-epimerase activity"/>
    <property type="evidence" value="ECO:0007669"/>
    <property type="project" value="UniProtKB-EC"/>
</dbReference>
<dbReference type="RefSeq" id="WP_014453279.1">
    <property type="nucleotide sequence ID" value="NC_017096.1"/>
</dbReference>
<dbReference type="PANTHER" id="PTHR43174:SF2">
    <property type="entry name" value="UDP-N-ACETYLGLUCOSAMINE 2-EPIMERASE"/>
    <property type="match status" value="1"/>
</dbReference>
<dbReference type="KEGG" id="cex:CSE_07500"/>
<dbReference type="PANTHER" id="PTHR43174">
    <property type="entry name" value="UDP-N-ACETYLGLUCOSAMINE 2-EPIMERASE"/>
    <property type="match status" value="1"/>
</dbReference>
<evidence type="ECO:0000256" key="2">
    <source>
        <dbReference type="ARBA" id="ARBA00038209"/>
    </source>
</evidence>
<evidence type="ECO:0000256" key="1">
    <source>
        <dbReference type="ARBA" id="ARBA00023235"/>
    </source>
</evidence>